<organism evidence="2 3">
    <name type="scientific">Heterorhabditis bacteriophora</name>
    <name type="common">Entomopathogenic nematode worm</name>
    <dbReference type="NCBI Taxonomy" id="37862"/>
    <lineage>
        <taxon>Eukaryota</taxon>
        <taxon>Metazoa</taxon>
        <taxon>Ecdysozoa</taxon>
        <taxon>Nematoda</taxon>
        <taxon>Chromadorea</taxon>
        <taxon>Rhabditida</taxon>
        <taxon>Rhabditina</taxon>
        <taxon>Rhabditomorpha</taxon>
        <taxon>Strongyloidea</taxon>
        <taxon>Heterorhabditidae</taxon>
        <taxon>Heterorhabditis</taxon>
    </lineage>
</organism>
<feature type="compositionally biased region" description="Polar residues" evidence="1">
    <location>
        <begin position="1"/>
        <end position="17"/>
    </location>
</feature>
<evidence type="ECO:0000313" key="3">
    <source>
        <dbReference type="WBParaSite" id="Hba_15381"/>
    </source>
</evidence>
<feature type="region of interest" description="Disordered" evidence="1">
    <location>
        <begin position="36"/>
        <end position="79"/>
    </location>
</feature>
<feature type="compositionally biased region" description="Polar residues" evidence="1">
    <location>
        <begin position="46"/>
        <end position="59"/>
    </location>
</feature>
<name>A0A1I7XDF5_HETBA</name>
<feature type="region of interest" description="Disordered" evidence="1">
    <location>
        <begin position="1"/>
        <end position="21"/>
    </location>
</feature>
<evidence type="ECO:0000313" key="2">
    <source>
        <dbReference type="Proteomes" id="UP000095283"/>
    </source>
</evidence>
<reference evidence="3" key="1">
    <citation type="submission" date="2016-11" db="UniProtKB">
        <authorList>
            <consortium name="WormBaseParasite"/>
        </authorList>
    </citation>
    <scope>IDENTIFICATION</scope>
</reference>
<feature type="compositionally biased region" description="Basic residues" evidence="1">
    <location>
        <begin position="60"/>
        <end position="69"/>
    </location>
</feature>
<dbReference type="AlphaFoldDB" id="A0A1I7XDF5"/>
<dbReference type="Proteomes" id="UP000095283">
    <property type="component" value="Unplaced"/>
</dbReference>
<dbReference type="WBParaSite" id="Hba_15381">
    <property type="protein sequence ID" value="Hba_15381"/>
    <property type="gene ID" value="Hba_15381"/>
</dbReference>
<keyword evidence="2" id="KW-1185">Reference proteome</keyword>
<accession>A0A1I7XDF5</accession>
<proteinExistence type="predicted"/>
<evidence type="ECO:0000256" key="1">
    <source>
        <dbReference type="SAM" id="MobiDB-lite"/>
    </source>
</evidence>
<protein>
    <submittedName>
        <fullName evidence="3">Uncharacterized protein</fullName>
    </submittedName>
</protein>
<sequence>MAAKSSQRAYPTPSTAEEISRWRIIRQGINSYWNRKRKTEEEAAQRQPTPANSQSPRASRTSHLKRRRLSSNESEDAAN</sequence>